<evidence type="ECO:0000256" key="1">
    <source>
        <dbReference type="SAM" id="MobiDB-lite"/>
    </source>
</evidence>
<reference evidence="3 4" key="1">
    <citation type="submission" date="2016-06" db="EMBL/GenBank/DDBJ databases">
        <authorList>
            <person name="Kjaerup R.B."/>
            <person name="Dalgaard T.S."/>
            <person name="Juul-Madsen H.R."/>
        </authorList>
    </citation>
    <scope>NUCLEOTIDE SEQUENCE [LARGE SCALE GENOMIC DNA]</scope>
    <source>
        <strain evidence="3 4">DSM 43818</strain>
    </source>
</reference>
<feature type="region of interest" description="Disordered" evidence="1">
    <location>
        <begin position="1"/>
        <end position="24"/>
    </location>
</feature>
<name>A0A1C6SBP3_9ACTN</name>
<dbReference type="SUPFAM" id="SSF69304">
    <property type="entry name" value="Tricorn protease N-terminal domain"/>
    <property type="match status" value="1"/>
</dbReference>
<evidence type="ECO:0000256" key="2">
    <source>
        <dbReference type="SAM" id="Phobius"/>
    </source>
</evidence>
<evidence type="ECO:0000313" key="3">
    <source>
        <dbReference type="EMBL" id="SCL26900.1"/>
    </source>
</evidence>
<feature type="compositionally biased region" description="Basic and acidic residues" evidence="1">
    <location>
        <begin position="9"/>
        <end position="19"/>
    </location>
</feature>
<keyword evidence="4" id="KW-1185">Reference proteome</keyword>
<organism evidence="3 4">
    <name type="scientific">Micromonospora nigra</name>
    <dbReference type="NCBI Taxonomy" id="145857"/>
    <lineage>
        <taxon>Bacteria</taxon>
        <taxon>Bacillati</taxon>
        <taxon>Actinomycetota</taxon>
        <taxon>Actinomycetes</taxon>
        <taxon>Micromonosporales</taxon>
        <taxon>Micromonosporaceae</taxon>
        <taxon>Micromonospora</taxon>
    </lineage>
</organism>
<dbReference type="STRING" id="145857.GA0070616_3396"/>
<gene>
    <name evidence="3" type="ORF">GA0070616_3396</name>
</gene>
<proteinExistence type="predicted"/>
<protein>
    <submittedName>
        <fullName evidence="3">Uncharacterized protein</fullName>
    </submittedName>
</protein>
<keyword evidence="2" id="KW-0812">Transmembrane</keyword>
<dbReference type="EMBL" id="FMHT01000003">
    <property type="protein sequence ID" value="SCL26900.1"/>
    <property type="molecule type" value="Genomic_DNA"/>
</dbReference>
<dbReference type="AlphaFoldDB" id="A0A1C6SBP3"/>
<keyword evidence="2" id="KW-1133">Transmembrane helix</keyword>
<evidence type="ECO:0000313" key="4">
    <source>
        <dbReference type="Proteomes" id="UP000199699"/>
    </source>
</evidence>
<feature type="transmembrane region" description="Helical" evidence="2">
    <location>
        <begin position="64"/>
        <end position="85"/>
    </location>
</feature>
<sequence length="415" mass="42293">MNTSAGAGDNRKPDPERPFDVPQTPLERALRRTLADRVAVPRPLAADPAGVVLRRARAVQRRRAVAGVALAAVATVLVSTGVAQLHREPGRNTPPVVVVGDPDRPVWPAPTASTARPVGPDTVPAVAEVDLVVGAVIATAQGRRVTLTGVGPVERAQRLPDGAGWLAVGPRTAAGRFLWRIAPGGAAEVLLAGADEIVVDRAGHRVAWRQGAELVTAAVLRGQLTDSVRTAVPATADPVLVVGEAVLVRLDRGRSGLALWRPDAGAPRPAVDRSAVAVVGALPDGRVVAQQAGARPCLALLDPARSLAATRIGCVAGLGTAGRGAVSPDGRWALVDGTSNGQAAALLVDLDDPASARTALPPVAGTAAWTSDDAVFYPDPDGRLVRVEPLAGATARTTPVAGLPSGTRPVVVTGS</sequence>
<keyword evidence="2" id="KW-0472">Membrane</keyword>
<dbReference type="Proteomes" id="UP000199699">
    <property type="component" value="Unassembled WGS sequence"/>
</dbReference>
<accession>A0A1C6SBP3</accession>